<comment type="similarity">
    <text evidence="1 4">Belongs to the pseudouridine synthase TruD family.</text>
</comment>
<dbReference type="HAMAP" id="MF_01082">
    <property type="entry name" value="TruD"/>
    <property type="match status" value="1"/>
</dbReference>
<dbReference type="GO" id="GO:0160150">
    <property type="term" value="F:tRNA pseudouridine(13) synthase activity"/>
    <property type="evidence" value="ECO:0007669"/>
    <property type="project" value="UniProtKB-EC"/>
</dbReference>
<evidence type="ECO:0000256" key="1">
    <source>
        <dbReference type="ARBA" id="ARBA00007953"/>
    </source>
</evidence>
<dbReference type="SUPFAM" id="SSF55120">
    <property type="entry name" value="Pseudouridine synthase"/>
    <property type="match status" value="1"/>
</dbReference>
<dbReference type="GO" id="GO:0003723">
    <property type="term" value="F:RNA binding"/>
    <property type="evidence" value="ECO:0007669"/>
    <property type="project" value="InterPro"/>
</dbReference>
<dbReference type="InterPro" id="IPR001656">
    <property type="entry name" value="PsdUridine_synth_TruD"/>
</dbReference>
<dbReference type="EC" id="5.4.99.27" evidence="4"/>
<keyword evidence="3 4" id="KW-0413">Isomerase</keyword>
<evidence type="ECO:0000256" key="2">
    <source>
        <dbReference type="ARBA" id="ARBA00022694"/>
    </source>
</evidence>
<evidence type="ECO:0000259" key="5">
    <source>
        <dbReference type="PROSITE" id="PS50984"/>
    </source>
</evidence>
<comment type="function">
    <text evidence="4">Responsible for synthesis of pseudouridine from uracil-13 in transfer RNAs.</text>
</comment>
<evidence type="ECO:0000313" key="6">
    <source>
        <dbReference type="EMBL" id="RUO41176.1"/>
    </source>
</evidence>
<evidence type="ECO:0000313" key="7">
    <source>
        <dbReference type="Proteomes" id="UP000287766"/>
    </source>
</evidence>
<keyword evidence="2 4" id="KW-0819">tRNA processing</keyword>
<gene>
    <name evidence="4" type="primary">truD</name>
    <name evidence="6" type="ORF">CWE22_03030</name>
</gene>
<dbReference type="Pfam" id="PF01142">
    <property type="entry name" value="TruD"/>
    <property type="match status" value="2"/>
</dbReference>
<keyword evidence="7" id="KW-1185">Reference proteome</keyword>
<dbReference type="Gene3D" id="3.30.2350.20">
    <property type="entry name" value="TruD, catalytic domain"/>
    <property type="match status" value="1"/>
</dbReference>
<dbReference type="InterPro" id="IPR043165">
    <property type="entry name" value="TruD_insert_sf"/>
</dbReference>
<dbReference type="GO" id="GO:0005829">
    <property type="term" value="C:cytosol"/>
    <property type="evidence" value="ECO:0007669"/>
    <property type="project" value="TreeGrafter"/>
</dbReference>
<dbReference type="AlphaFoldDB" id="A0A7Z6ZTV7"/>
<reference evidence="7" key="1">
    <citation type="journal article" date="2018" name="Front. Microbiol.">
        <title>Genome-Based Analysis Reveals the Taxonomy and Diversity of the Family Idiomarinaceae.</title>
        <authorList>
            <person name="Liu Y."/>
            <person name="Lai Q."/>
            <person name="Shao Z."/>
        </authorList>
    </citation>
    <scope>NUCLEOTIDE SEQUENCE [LARGE SCALE GENOMIC DNA]</scope>
    <source>
        <strain evidence="7">KYW314</strain>
    </source>
</reference>
<dbReference type="InterPro" id="IPR042214">
    <property type="entry name" value="TruD_catalytic"/>
</dbReference>
<accession>A0A7Z6ZTV7</accession>
<evidence type="ECO:0000256" key="3">
    <source>
        <dbReference type="ARBA" id="ARBA00023235"/>
    </source>
</evidence>
<evidence type="ECO:0000256" key="4">
    <source>
        <dbReference type="HAMAP-Rule" id="MF_01082"/>
    </source>
</evidence>
<feature type="domain" description="TRUD" evidence="5">
    <location>
        <begin position="184"/>
        <end position="329"/>
    </location>
</feature>
<dbReference type="InterPro" id="IPR020103">
    <property type="entry name" value="PsdUridine_synth_cat_dom_sf"/>
</dbReference>
<name>A0A7Z6ZTV7_9GAMM</name>
<comment type="caution">
    <text evidence="6">The sequence shown here is derived from an EMBL/GenBank/DDBJ whole genome shotgun (WGS) entry which is preliminary data.</text>
</comment>
<dbReference type="PANTHER" id="PTHR47811">
    <property type="entry name" value="TRNA PSEUDOURIDINE SYNTHASE D"/>
    <property type="match status" value="1"/>
</dbReference>
<dbReference type="InterPro" id="IPR011760">
    <property type="entry name" value="PsdUridine_synth_TruD_insert"/>
</dbReference>
<dbReference type="Proteomes" id="UP000287766">
    <property type="component" value="Unassembled WGS sequence"/>
</dbReference>
<proteinExistence type="inferred from homology"/>
<dbReference type="InterPro" id="IPR050170">
    <property type="entry name" value="TruD_pseudoU_synthase"/>
</dbReference>
<protein>
    <recommendedName>
        <fullName evidence="4">tRNA pseudouridine synthase D</fullName>
        <ecNumber evidence="4">5.4.99.27</ecNumber>
    </recommendedName>
    <alternativeName>
        <fullName evidence="4">tRNA pseudouridine(13) synthase</fullName>
    </alternativeName>
    <alternativeName>
        <fullName evidence="4">tRNA pseudouridylate synthase D</fullName>
    </alternativeName>
    <alternativeName>
        <fullName evidence="4">tRNA-uridine isomerase D</fullName>
    </alternativeName>
</protein>
<dbReference type="Gene3D" id="3.30.2340.10">
    <property type="entry name" value="TruD, insertion domain"/>
    <property type="match status" value="1"/>
</dbReference>
<dbReference type="GO" id="GO:0031119">
    <property type="term" value="P:tRNA pseudouridine synthesis"/>
    <property type="evidence" value="ECO:0007669"/>
    <property type="project" value="UniProtKB-UniRule"/>
</dbReference>
<dbReference type="PROSITE" id="PS50984">
    <property type="entry name" value="TRUD"/>
    <property type="match status" value="1"/>
</dbReference>
<sequence>MVSWVVKRVLLATWLCYWSRNRVDSEAFNQWYQQLAYLHGKPSATATFRQEPEHFQVIEQLTPPSTEAEGEHQWLWVRKKGANTVFVAEQLAAFAGVSPRQVSYAGLKDRHAETWQWFSVQLPGQALLVWEALHHAEFAVERAVLQPKKLRLGFHDGNRFRIRLTDVQDMESVLERWKLVVESGFPNYFGEQRFGRDGANIAKAKRWFEAGRKYRVNRNQQSFLLSSVRSLLFNQVTSARVSAQRLLPEVGDVLGLAGNRSVFRVEQVDAELLSRFAARDVHLTAPLAGDEKLQNDSAIAQFEQTCSDEFWLQGLRQQRVEAARRPLLAFPRDAQHQQIDANTIVLEFSLDAGVFATSLLREIVQLNNAKANLDGAVELSDD</sequence>
<organism evidence="6 7">
    <name type="scientific">Pseudidiomarina aestuarii</name>
    <dbReference type="NCBI Taxonomy" id="624146"/>
    <lineage>
        <taxon>Bacteria</taxon>
        <taxon>Pseudomonadati</taxon>
        <taxon>Pseudomonadota</taxon>
        <taxon>Gammaproteobacteria</taxon>
        <taxon>Alteromonadales</taxon>
        <taxon>Idiomarinaceae</taxon>
        <taxon>Pseudidiomarina</taxon>
    </lineage>
</organism>
<dbReference type="EMBL" id="PIPR01000001">
    <property type="protein sequence ID" value="RUO41176.1"/>
    <property type="molecule type" value="Genomic_DNA"/>
</dbReference>
<comment type="catalytic activity">
    <reaction evidence="4">
        <text>uridine(13) in tRNA = pseudouridine(13) in tRNA</text>
        <dbReference type="Rhea" id="RHEA:42540"/>
        <dbReference type="Rhea" id="RHEA-COMP:10105"/>
        <dbReference type="Rhea" id="RHEA-COMP:10106"/>
        <dbReference type="ChEBI" id="CHEBI:65314"/>
        <dbReference type="ChEBI" id="CHEBI:65315"/>
        <dbReference type="EC" id="5.4.99.27"/>
    </reaction>
</comment>
<dbReference type="PANTHER" id="PTHR47811:SF1">
    <property type="entry name" value="TRNA PSEUDOURIDINE SYNTHASE D"/>
    <property type="match status" value="1"/>
</dbReference>
<feature type="active site" description="Nucleophile" evidence="4">
    <location>
        <position position="109"/>
    </location>
</feature>